<evidence type="ECO:0000256" key="1">
    <source>
        <dbReference type="SAM" id="Phobius"/>
    </source>
</evidence>
<protein>
    <submittedName>
        <fullName evidence="2">Uncharacterized protein</fullName>
    </submittedName>
</protein>
<accession>A0A6S6SHV8</accession>
<feature type="transmembrane region" description="Helical" evidence="1">
    <location>
        <begin position="6"/>
        <end position="28"/>
    </location>
</feature>
<keyword evidence="1" id="KW-1133">Transmembrane helix</keyword>
<gene>
    <name evidence="2" type="ORF">HELGO_WM35074</name>
</gene>
<evidence type="ECO:0000313" key="2">
    <source>
        <dbReference type="EMBL" id="CAA6802378.1"/>
    </source>
</evidence>
<proteinExistence type="predicted"/>
<dbReference type="AlphaFoldDB" id="A0A6S6SHV8"/>
<keyword evidence="1" id="KW-0472">Membrane</keyword>
<name>A0A6S6SHV8_9BACT</name>
<sequence length="35" mass="3916">MNDRHYLQAQVTYTVAIIIASAIGIFIATKMSNLF</sequence>
<organism evidence="2">
    <name type="scientific">uncultured Sulfurovum sp</name>
    <dbReference type="NCBI Taxonomy" id="269237"/>
    <lineage>
        <taxon>Bacteria</taxon>
        <taxon>Pseudomonadati</taxon>
        <taxon>Campylobacterota</taxon>
        <taxon>Epsilonproteobacteria</taxon>
        <taxon>Campylobacterales</taxon>
        <taxon>Sulfurovaceae</taxon>
        <taxon>Sulfurovum</taxon>
        <taxon>environmental samples</taxon>
    </lineage>
</organism>
<dbReference type="EMBL" id="CACVAP010000038">
    <property type="protein sequence ID" value="CAA6802378.1"/>
    <property type="molecule type" value="Genomic_DNA"/>
</dbReference>
<reference evidence="2" key="1">
    <citation type="submission" date="2020-01" db="EMBL/GenBank/DDBJ databases">
        <authorList>
            <person name="Meier V. D."/>
            <person name="Meier V D."/>
        </authorList>
    </citation>
    <scope>NUCLEOTIDE SEQUENCE</scope>
    <source>
        <strain evidence="2">HLG_WM_MAG_06</strain>
    </source>
</reference>
<keyword evidence="1" id="KW-0812">Transmembrane</keyword>